<organism evidence="1 2">
    <name type="scientific">Sandaracinus amylolyticus</name>
    <dbReference type="NCBI Taxonomy" id="927083"/>
    <lineage>
        <taxon>Bacteria</taxon>
        <taxon>Pseudomonadati</taxon>
        <taxon>Myxococcota</taxon>
        <taxon>Polyangia</taxon>
        <taxon>Polyangiales</taxon>
        <taxon>Sandaracinaceae</taxon>
        <taxon>Sandaracinus</taxon>
    </lineage>
</organism>
<name>A0A0F6SFH9_9BACT</name>
<dbReference type="AlphaFoldDB" id="A0A0F6SFH9"/>
<dbReference type="STRING" id="927083.DB32_004123"/>
<keyword evidence="2" id="KW-1185">Reference proteome</keyword>
<dbReference type="Proteomes" id="UP000034883">
    <property type="component" value="Chromosome"/>
</dbReference>
<reference evidence="1 2" key="1">
    <citation type="submission" date="2015-03" db="EMBL/GenBank/DDBJ databases">
        <title>Genome assembly of Sandaracinus amylolyticus DSM 53668.</title>
        <authorList>
            <person name="Sharma G."/>
            <person name="Subramanian S."/>
        </authorList>
    </citation>
    <scope>NUCLEOTIDE SEQUENCE [LARGE SCALE GENOMIC DNA]</scope>
    <source>
        <strain evidence="1 2">DSM 53668</strain>
    </source>
</reference>
<proteinExistence type="predicted"/>
<dbReference type="EMBL" id="CP011125">
    <property type="protein sequence ID" value="AKF06974.1"/>
    <property type="molecule type" value="Genomic_DNA"/>
</dbReference>
<dbReference type="Pfam" id="PF14907">
    <property type="entry name" value="NTP_transf_5"/>
    <property type="match status" value="1"/>
</dbReference>
<accession>A0A0F6SFH9</accession>
<dbReference type="KEGG" id="samy:DB32_004123"/>
<evidence type="ECO:0000313" key="1">
    <source>
        <dbReference type="EMBL" id="AKF06974.1"/>
    </source>
</evidence>
<protein>
    <submittedName>
        <fullName evidence="1">Uncharacterized protein</fullName>
    </submittedName>
</protein>
<dbReference type="Gene3D" id="3.30.460.40">
    <property type="match status" value="1"/>
</dbReference>
<sequence length="283" mass="30758">MDEREIAAAMTVVAGRELLARAADALSVVGVVPVALKGVVLSALSEGSGAPPRPMSDVDILVRPRDRRVAERALAAAGLEEIARSPVATTLRARDLRLDLDLHTALVEPELFRLDTDDLVERAADASSLFGRPVRMLERHDFYAHLVAHFARNRSNAHDRRHLRDFAVVARALPMRPDDVASHLLERGLARAARYALTLASRRGDEFAAHVLSRLPRDRVGALVARSAELWLATHAGNAPLAVPALHALNRSLPAGMRSLGAHLARGLASRARRVLERAPEAR</sequence>
<evidence type="ECO:0000313" key="2">
    <source>
        <dbReference type="Proteomes" id="UP000034883"/>
    </source>
</evidence>
<dbReference type="InterPro" id="IPR039498">
    <property type="entry name" value="NTP_transf_5"/>
</dbReference>
<gene>
    <name evidence="1" type="ORF">DB32_004123</name>
</gene>